<dbReference type="Pfam" id="PF13091">
    <property type="entry name" value="PLDc_2"/>
    <property type="match status" value="2"/>
</dbReference>
<feature type="transmembrane region" description="Helical" evidence="12">
    <location>
        <begin position="6"/>
        <end position="23"/>
    </location>
</feature>
<dbReference type="PANTHER" id="PTHR21248">
    <property type="entry name" value="CARDIOLIPIN SYNTHASE"/>
    <property type="match status" value="1"/>
</dbReference>
<keyword evidence="2 12" id="KW-1003">Cell membrane</keyword>
<keyword evidence="3 12" id="KW-0444">Lipid biosynthesis</keyword>
<keyword evidence="6" id="KW-0677">Repeat</keyword>
<evidence type="ECO:0000313" key="16">
    <source>
        <dbReference type="Proteomes" id="UP000018031"/>
    </source>
</evidence>
<comment type="caution">
    <text evidence="15">The sequence shown here is derived from an EMBL/GenBank/DDBJ whole genome shotgun (WGS) entry which is preliminary data.</text>
</comment>
<evidence type="ECO:0000259" key="14">
    <source>
        <dbReference type="PROSITE" id="PS50035"/>
    </source>
</evidence>
<evidence type="ECO:0000256" key="4">
    <source>
        <dbReference type="ARBA" id="ARBA00022679"/>
    </source>
</evidence>
<comment type="catalytic activity">
    <reaction evidence="12">
        <text>2 a 1,2-diacyl-sn-glycero-3-phospho-(1'-sn-glycerol) = a cardiolipin + glycerol</text>
        <dbReference type="Rhea" id="RHEA:31451"/>
        <dbReference type="ChEBI" id="CHEBI:17754"/>
        <dbReference type="ChEBI" id="CHEBI:62237"/>
        <dbReference type="ChEBI" id="CHEBI:64716"/>
    </reaction>
</comment>
<evidence type="ECO:0000256" key="6">
    <source>
        <dbReference type="ARBA" id="ARBA00022737"/>
    </source>
</evidence>
<feature type="active site" evidence="12">
    <location>
        <position position="222"/>
    </location>
</feature>
<evidence type="ECO:0000256" key="12">
    <source>
        <dbReference type="HAMAP-Rule" id="MF_01916"/>
    </source>
</evidence>
<comment type="similarity">
    <text evidence="12">Belongs to the phospholipase D family. Cardiolipin synthase subfamily.</text>
</comment>
<feature type="active site" evidence="12">
    <location>
        <position position="396"/>
    </location>
</feature>
<evidence type="ECO:0000256" key="1">
    <source>
        <dbReference type="ARBA" id="ARBA00004651"/>
    </source>
</evidence>
<evidence type="ECO:0000256" key="7">
    <source>
        <dbReference type="ARBA" id="ARBA00022989"/>
    </source>
</evidence>
<evidence type="ECO:0000256" key="8">
    <source>
        <dbReference type="ARBA" id="ARBA00023098"/>
    </source>
</evidence>
<dbReference type="InterPro" id="IPR022924">
    <property type="entry name" value="Cardiolipin_synthase"/>
</dbReference>
<feature type="transmembrane region" description="Helical" evidence="12">
    <location>
        <begin position="35"/>
        <end position="53"/>
    </location>
</feature>
<feature type="active site" evidence="12">
    <location>
        <position position="217"/>
    </location>
</feature>
<dbReference type="GO" id="GO:0005886">
    <property type="term" value="C:plasma membrane"/>
    <property type="evidence" value="ECO:0007669"/>
    <property type="project" value="UniProtKB-SubCell"/>
</dbReference>
<reference evidence="16" key="1">
    <citation type="journal article" date="2013" name="Genome">
        <title>Draft Genome Sequences of Porphyromonas crevioricanis JCM 15906T and Porphyromonas cansulci JCM 13913T Isolated from a Canine Oral Cavity.</title>
        <authorList>
            <person name="Sakamoto M."/>
            <person name="Tanaka N."/>
            <person name="Shiwa Y."/>
            <person name="Yoshikawa H."/>
            <person name="Ohkuma M."/>
        </authorList>
    </citation>
    <scope>NUCLEOTIDE SEQUENCE [LARGE SCALE GENOMIC DNA]</scope>
    <source>
        <strain evidence="16">JCM 15906</strain>
    </source>
</reference>
<keyword evidence="10 12" id="KW-0594">Phospholipid biosynthesis</keyword>
<feature type="active site" evidence="12">
    <location>
        <position position="394"/>
    </location>
</feature>
<dbReference type="InterPro" id="IPR001736">
    <property type="entry name" value="PLipase_D/transphosphatidylase"/>
</dbReference>
<dbReference type="Pfam" id="PF13396">
    <property type="entry name" value="PLDc_N"/>
    <property type="match status" value="1"/>
</dbReference>
<sequence>MLMNTILLILYSALVVSLVVVIISENRNPLKATSWLLLITLLPVIGVLLYLLFGQDQRRRRVMSRRVYRRIMRRPQYLSMPEALLSSLQDEQLSPVMRLLVNNSDNPLLAAEHLDIYTEGGTKLEALYQDLETAHDHIHLQYYIIADDEYGIRLQQLLMRKAAEGVRVRVIYDHVGCWATSSKYWKTLREAGVEVYPFMRVAFPIFTGRVNYRNHRKIVVIDGTIGYVGGMNIAKRYVVGNELGMWRDTHIRMEGTAVASLQSSFLIDWYVVSRKVISIEGCYHIPPAPNMLADGIRMQVVAGGPIGRWRTIEQAISYTIARATKYVYIQTPYFLPTDTLNNIVLMAALSGIEVRLMLPKRSDAVLAQYATRSYLSQLMQAGVRVFLYSKGFLHSKLLLVDGRVASVGSANMDFRSLEHNFELNVMIYDETTVERLRKTFEADMESCELLDRQQWAARGRFERFSESFVRLFSPLL</sequence>
<evidence type="ECO:0000256" key="13">
    <source>
        <dbReference type="NCBIfam" id="TIGR04265"/>
    </source>
</evidence>
<keyword evidence="4 12" id="KW-0808">Transferase</keyword>
<gene>
    <name evidence="15" type="ORF">PORCRE_972</name>
</gene>
<dbReference type="CDD" id="cd09110">
    <property type="entry name" value="PLDc_CLS_1"/>
    <property type="match status" value="1"/>
</dbReference>
<proteinExistence type="inferred from homology"/>
<dbReference type="SMART" id="SM00155">
    <property type="entry name" value="PLDc"/>
    <property type="match status" value="2"/>
</dbReference>
<evidence type="ECO:0000256" key="10">
    <source>
        <dbReference type="ARBA" id="ARBA00023209"/>
    </source>
</evidence>
<feature type="active site" evidence="12">
    <location>
        <position position="215"/>
    </location>
</feature>
<dbReference type="Gene3D" id="3.30.870.10">
    <property type="entry name" value="Endonuclease Chain A"/>
    <property type="match status" value="2"/>
</dbReference>
<comment type="function">
    <text evidence="12">Catalyzes the reversible phosphatidyl group transfer from one phosphatidylglycerol molecule to another to form cardiolipin (CL) (diphosphatidylglycerol) and glycerol.</text>
</comment>
<evidence type="ECO:0000256" key="3">
    <source>
        <dbReference type="ARBA" id="ARBA00022516"/>
    </source>
</evidence>
<dbReference type="InterPro" id="IPR027379">
    <property type="entry name" value="CLS_N"/>
</dbReference>
<dbReference type="EC" id="2.7.8.-" evidence="12 13"/>
<protein>
    <recommendedName>
        <fullName evidence="12 13">Cardiolipin synthase</fullName>
        <shortName evidence="12">CL synthase</shortName>
        <ecNumber evidence="12 13">2.7.8.-</ecNumber>
    </recommendedName>
</protein>
<keyword evidence="5 12" id="KW-0812">Transmembrane</keyword>
<dbReference type="InterPro" id="IPR025202">
    <property type="entry name" value="PLD-like_dom"/>
</dbReference>
<dbReference type="GO" id="GO:0032049">
    <property type="term" value="P:cardiolipin biosynthetic process"/>
    <property type="evidence" value="ECO:0007669"/>
    <property type="project" value="UniProtKB-UniRule"/>
</dbReference>
<keyword evidence="7 12" id="KW-1133">Transmembrane helix</keyword>
<dbReference type="NCBIfam" id="TIGR04265">
    <property type="entry name" value="bac_cardiolipin"/>
    <property type="match status" value="1"/>
</dbReference>
<dbReference type="SUPFAM" id="SSF56024">
    <property type="entry name" value="Phospholipase D/nuclease"/>
    <property type="match status" value="2"/>
</dbReference>
<comment type="subcellular location">
    <subcellularLocation>
        <location evidence="1 12">Cell membrane</location>
        <topology evidence="1 12">Multi-pass membrane protein</topology>
    </subcellularLocation>
</comment>
<evidence type="ECO:0000313" key="15">
    <source>
        <dbReference type="EMBL" id="GAD05272.1"/>
    </source>
</evidence>
<keyword evidence="9 12" id="KW-0472">Membrane</keyword>
<accession>T1CNA0</accession>
<evidence type="ECO:0000256" key="2">
    <source>
        <dbReference type="ARBA" id="ARBA00022475"/>
    </source>
</evidence>
<keyword evidence="11 12" id="KW-1208">Phospholipid metabolism</keyword>
<name>T1CNA0_9PORP</name>
<organism evidence="15 16">
    <name type="scientific">Porphyromonas crevioricanis JCM 15906</name>
    <dbReference type="NCBI Taxonomy" id="1305617"/>
    <lineage>
        <taxon>Bacteria</taxon>
        <taxon>Pseudomonadati</taxon>
        <taxon>Bacteroidota</taxon>
        <taxon>Bacteroidia</taxon>
        <taxon>Bacteroidales</taxon>
        <taxon>Porphyromonadaceae</taxon>
        <taxon>Porphyromonas</taxon>
    </lineage>
</organism>
<evidence type="ECO:0000256" key="5">
    <source>
        <dbReference type="ARBA" id="ARBA00022692"/>
    </source>
</evidence>
<dbReference type="AlphaFoldDB" id="T1CNA0"/>
<evidence type="ECO:0000256" key="9">
    <source>
        <dbReference type="ARBA" id="ARBA00023136"/>
    </source>
</evidence>
<dbReference type="CDD" id="cd09112">
    <property type="entry name" value="PLDc_CLS_2"/>
    <property type="match status" value="1"/>
</dbReference>
<feature type="domain" description="PLD phosphodiesterase" evidence="14">
    <location>
        <begin position="210"/>
        <end position="237"/>
    </location>
</feature>
<dbReference type="InterPro" id="IPR030874">
    <property type="entry name" value="Cardiolipin_synth_Firmi"/>
</dbReference>
<reference evidence="15 16" key="2">
    <citation type="journal article" date="2013" name="Genome Announc.">
        <title>Draft Genome Sequences of Porphyromonas crevioricanis JCM 15906T and Porphyromonas cansulci JCM 13913T Isolated from a Canine Oral Cavity.</title>
        <authorList>
            <person name="Sakamoto M."/>
            <person name="Tanaka N."/>
            <person name="Shiwa Y."/>
            <person name="Yoshikawa H."/>
            <person name="Ohkuma M."/>
        </authorList>
    </citation>
    <scope>NUCLEOTIDE SEQUENCE [LARGE SCALE GENOMIC DNA]</scope>
    <source>
        <strain evidence="15 16">JCM 15906</strain>
    </source>
</reference>
<evidence type="ECO:0000256" key="11">
    <source>
        <dbReference type="ARBA" id="ARBA00023264"/>
    </source>
</evidence>
<keyword evidence="8 12" id="KW-0443">Lipid metabolism</keyword>
<feature type="active site" evidence="12">
    <location>
        <position position="401"/>
    </location>
</feature>
<dbReference type="HAMAP" id="MF_01916">
    <property type="entry name" value="Cardiolipin_synth_Cls"/>
    <property type="match status" value="1"/>
</dbReference>
<dbReference type="PANTHER" id="PTHR21248:SF22">
    <property type="entry name" value="PHOSPHOLIPASE D"/>
    <property type="match status" value="1"/>
</dbReference>
<dbReference type="GO" id="GO:0008808">
    <property type="term" value="F:cardiolipin synthase activity"/>
    <property type="evidence" value="ECO:0007669"/>
    <property type="project" value="UniProtKB-UniRule"/>
</dbReference>
<feature type="domain" description="PLD phosphodiesterase" evidence="14">
    <location>
        <begin position="389"/>
        <end position="416"/>
    </location>
</feature>
<dbReference type="Proteomes" id="UP000018031">
    <property type="component" value="Unassembled WGS sequence"/>
</dbReference>
<dbReference type="PROSITE" id="PS50035">
    <property type="entry name" value="PLD"/>
    <property type="match status" value="2"/>
</dbReference>
<dbReference type="EMBL" id="BAOU01000024">
    <property type="protein sequence ID" value="GAD05272.1"/>
    <property type="molecule type" value="Genomic_DNA"/>
</dbReference>